<dbReference type="SUPFAM" id="SSF101744">
    <property type="entry name" value="Rof/RNase P subunit-like"/>
    <property type="match status" value="1"/>
</dbReference>
<dbReference type="Gene3D" id="2.30.30.400">
    <property type="entry name" value="Rof-like"/>
    <property type="match status" value="1"/>
</dbReference>
<accession>A0A2R3IUA6</accession>
<proteinExistence type="predicted"/>
<evidence type="ECO:0000313" key="2">
    <source>
        <dbReference type="Proteomes" id="UP000238390"/>
    </source>
</evidence>
<name>A0A2R3IUA6_9PSED</name>
<reference evidence="1 2" key="1">
    <citation type="submission" date="2018-02" db="EMBL/GenBank/DDBJ databases">
        <title>FDA/CDC Antimicrobial Resistant Isolate Bank Genome Sequencing.</title>
        <authorList>
            <person name="Benahmed F.H."/>
            <person name="Lutgring J.D."/>
            <person name="Yoo B."/>
            <person name="Machado M."/>
            <person name="Brown A."/>
            <person name="McAllister G."/>
            <person name="Perry A."/>
            <person name="Halpin A.L."/>
            <person name="Vavikolanu K."/>
            <person name="Ott S."/>
            <person name="Zhao X."/>
            <person name="Tallon L.J."/>
            <person name="Sadzewicz L."/>
            <person name="Aluvathingal J."/>
            <person name="Nadendla S."/>
            <person name="Voskania-kordi A."/>
            <person name="Simonyan V."/>
            <person name="Patel J."/>
            <person name="Shawar R.M."/>
        </authorList>
    </citation>
    <scope>NUCLEOTIDE SEQUENCE [LARGE SCALE GENOMIC DNA]</scope>
    <source>
        <strain evidence="1 2">AR_0356</strain>
    </source>
</reference>
<protein>
    <submittedName>
        <fullName evidence="1">Modulator of Rho-dependent transcription termination family protein</fullName>
    </submittedName>
</protein>
<dbReference type="InterPro" id="IPR009778">
    <property type="entry name" value="ROF"/>
</dbReference>
<organism evidence="1 2">
    <name type="scientific">Pseudomonas paraeruginosa</name>
    <dbReference type="NCBI Taxonomy" id="2994495"/>
    <lineage>
        <taxon>Bacteria</taxon>
        <taxon>Pseudomonadati</taxon>
        <taxon>Pseudomonadota</taxon>
        <taxon>Gammaproteobacteria</taxon>
        <taxon>Pseudomonadales</taxon>
        <taxon>Pseudomonadaceae</taxon>
        <taxon>Pseudomonas</taxon>
    </lineage>
</organism>
<dbReference type="RefSeq" id="WP_003155955.1">
    <property type="nucleotide sequence ID" value="NZ_CP027169.1"/>
</dbReference>
<dbReference type="InterPro" id="IPR023534">
    <property type="entry name" value="Rof/RNase_P-like"/>
</dbReference>
<evidence type="ECO:0000313" key="1">
    <source>
        <dbReference type="EMBL" id="AVK05217.1"/>
    </source>
</evidence>
<gene>
    <name evidence="1" type="ORF">CSB93_5780</name>
</gene>
<keyword evidence="2" id="KW-1185">Reference proteome</keyword>
<dbReference type="EMBL" id="CP027169">
    <property type="protein sequence ID" value="AVK05217.1"/>
    <property type="molecule type" value="Genomic_DNA"/>
</dbReference>
<dbReference type="Proteomes" id="UP000238390">
    <property type="component" value="Chromosome"/>
</dbReference>
<dbReference type="InterPro" id="IPR038626">
    <property type="entry name" value="Rof-like_sf"/>
</dbReference>
<dbReference type="AlphaFoldDB" id="A0A2R3IUA6"/>
<dbReference type="Pfam" id="PF07073">
    <property type="entry name" value="ROF"/>
    <property type="match status" value="1"/>
</dbReference>
<sequence length="91" mass="10472">MDGYRPIACDLHDYLEIACLYRYRLRLELDGDLCFEAEARTTLIQADQPGGDKAEYLEVEVDGATRLLRLDRLQSITALTEGALFRHVRLR</sequence>